<accession>A0A4Q2D8U5</accession>
<evidence type="ECO:0000256" key="1">
    <source>
        <dbReference type="SAM" id="MobiDB-lite"/>
    </source>
</evidence>
<dbReference type="Proteomes" id="UP000290288">
    <property type="component" value="Unassembled WGS sequence"/>
</dbReference>
<evidence type="ECO:0000313" key="3">
    <source>
        <dbReference type="Proteomes" id="UP000290288"/>
    </source>
</evidence>
<feature type="region of interest" description="Disordered" evidence="1">
    <location>
        <begin position="1"/>
        <end position="103"/>
    </location>
</feature>
<protein>
    <submittedName>
        <fullName evidence="2">Uncharacterized protein</fullName>
    </submittedName>
</protein>
<gene>
    <name evidence="2" type="ORF">EST38_g9882</name>
</gene>
<sequence>MASSYQDTALIEPRKETLKTGPKAISTAADTKADNGNAVVEPKPTIVQLDGDEKADTGIEEDEDPTYSDDEELPDFEGGQPRGILNKLGYKGPPTTPRPKRPV</sequence>
<reference evidence="2 3" key="1">
    <citation type="submission" date="2019-01" db="EMBL/GenBank/DDBJ databases">
        <title>Draft genome sequence of Psathyrella aberdarensis IHI B618.</title>
        <authorList>
            <person name="Buettner E."/>
            <person name="Kellner H."/>
        </authorList>
    </citation>
    <scope>NUCLEOTIDE SEQUENCE [LARGE SCALE GENOMIC DNA]</scope>
    <source>
        <strain evidence="2 3">IHI B618</strain>
    </source>
</reference>
<evidence type="ECO:0000313" key="2">
    <source>
        <dbReference type="EMBL" id="RXW15970.1"/>
    </source>
</evidence>
<proteinExistence type="predicted"/>
<dbReference type="EMBL" id="SDEE01000488">
    <property type="protein sequence ID" value="RXW15970.1"/>
    <property type="molecule type" value="Genomic_DNA"/>
</dbReference>
<name>A0A4Q2D8U5_9AGAR</name>
<comment type="caution">
    <text evidence="2">The sequence shown here is derived from an EMBL/GenBank/DDBJ whole genome shotgun (WGS) entry which is preliminary data.</text>
</comment>
<keyword evidence="3" id="KW-1185">Reference proteome</keyword>
<dbReference type="OrthoDB" id="10454943at2759"/>
<feature type="compositionally biased region" description="Acidic residues" evidence="1">
    <location>
        <begin position="58"/>
        <end position="75"/>
    </location>
</feature>
<dbReference type="AlphaFoldDB" id="A0A4Q2D8U5"/>
<organism evidence="2 3">
    <name type="scientific">Candolleomyces aberdarensis</name>
    <dbReference type="NCBI Taxonomy" id="2316362"/>
    <lineage>
        <taxon>Eukaryota</taxon>
        <taxon>Fungi</taxon>
        <taxon>Dikarya</taxon>
        <taxon>Basidiomycota</taxon>
        <taxon>Agaricomycotina</taxon>
        <taxon>Agaricomycetes</taxon>
        <taxon>Agaricomycetidae</taxon>
        <taxon>Agaricales</taxon>
        <taxon>Agaricineae</taxon>
        <taxon>Psathyrellaceae</taxon>
        <taxon>Candolleomyces</taxon>
    </lineage>
</organism>